<dbReference type="InterPro" id="IPR015422">
    <property type="entry name" value="PyrdxlP-dep_Trfase_small"/>
</dbReference>
<gene>
    <name evidence="6" type="ORF">KSS89_25110</name>
</gene>
<dbReference type="Proteomes" id="UP000693952">
    <property type="component" value="Chromosome"/>
</dbReference>
<dbReference type="Pfam" id="PF00202">
    <property type="entry name" value="Aminotran_3"/>
    <property type="match status" value="1"/>
</dbReference>
<evidence type="ECO:0000256" key="3">
    <source>
        <dbReference type="ARBA" id="ARBA00022679"/>
    </source>
</evidence>
<dbReference type="PIRSF" id="PIRSF000521">
    <property type="entry name" value="Transaminase_4ab_Lys_Orn"/>
    <property type="match status" value="1"/>
</dbReference>
<keyword evidence="4 5" id="KW-0663">Pyridoxal phosphate</keyword>
<reference evidence="6" key="1">
    <citation type="submission" date="2021-06" db="EMBL/GenBank/DDBJ databases">
        <title>Updating the genus Pseudomonas: Description of 43 new species and partition of the Pseudomonas putida group.</title>
        <authorList>
            <person name="Girard L."/>
            <person name="Lood C."/>
            <person name="Vandamme P."/>
            <person name="Rokni-Zadeh H."/>
            <person name="van Noort V."/>
            <person name="Hofte M."/>
            <person name="Lavigne R."/>
            <person name="De Mot R."/>
        </authorList>
    </citation>
    <scope>NUCLEOTIDE SEQUENCE</scope>
    <source>
        <strain evidence="6">CMR12a</strain>
    </source>
</reference>
<dbReference type="SUPFAM" id="SSF53383">
    <property type="entry name" value="PLP-dependent transferases"/>
    <property type="match status" value="1"/>
</dbReference>
<comment type="cofactor">
    <cofactor evidence="1">
        <name>pyridoxal 5'-phosphate</name>
        <dbReference type="ChEBI" id="CHEBI:597326"/>
    </cofactor>
</comment>
<dbReference type="Gene3D" id="3.40.640.10">
    <property type="entry name" value="Type I PLP-dependent aspartate aminotransferase-like (Major domain)"/>
    <property type="match status" value="1"/>
</dbReference>
<dbReference type="InterPro" id="IPR049704">
    <property type="entry name" value="Aminotrans_3_PPA_site"/>
</dbReference>
<dbReference type="InterPro" id="IPR005814">
    <property type="entry name" value="Aminotrans_3"/>
</dbReference>
<dbReference type="InterPro" id="IPR015421">
    <property type="entry name" value="PyrdxlP-dep_Trfase_major"/>
</dbReference>
<dbReference type="CDD" id="cd00610">
    <property type="entry name" value="OAT_like"/>
    <property type="match status" value="1"/>
</dbReference>
<comment type="similarity">
    <text evidence="5">Belongs to the class-III pyridoxal-phosphate-dependent aminotransferase family.</text>
</comment>
<dbReference type="PANTHER" id="PTHR11986">
    <property type="entry name" value="AMINOTRANSFERASE CLASS III"/>
    <property type="match status" value="1"/>
</dbReference>
<accession>A0ABX8MJR2</accession>
<dbReference type="GO" id="GO:0008483">
    <property type="term" value="F:transaminase activity"/>
    <property type="evidence" value="ECO:0007669"/>
    <property type="project" value="UniProtKB-KW"/>
</dbReference>
<evidence type="ECO:0000256" key="4">
    <source>
        <dbReference type="ARBA" id="ARBA00022898"/>
    </source>
</evidence>
<dbReference type="InterPro" id="IPR015424">
    <property type="entry name" value="PyrdxlP-dep_Trfase"/>
</dbReference>
<keyword evidence="7" id="KW-1185">Reference proteome</keyword>
<evidence type="ECO:0000256" key="2">
    <source>
        <dbReference type="ARBA" id="ARBA00022576"/>
    </source>
</evidence>
<evidence type="ECO:0000256" key="1">
    <source>
        <dbReference type="ARBA" id="ARBA00001933"/>
    </source>
</evidence>
<proteinExistence type="inferred from homology"/>
<dbReference type="Gene3D" id="3.90.1150.10">
    <property type="entry name" value="Aspartate Aminotransferase, domain 1"/>
    <property type="match status" value="1"/>
</dbReference>
<evidence type="ECO:0000313" key="6">
    <source>
        <dbReference type="EMBL" id="QXH39471.1"/>
    </source>
</evidence>
<dbReference type="PROSITE" id="PS00600">
    <property type="entry name" value="AA_TRANSFER_CLASS_3"/>
    <property type="match status" value="1"/>
</dbReference>
<evidence type="ECO:0000256" key="5">
    <source>
        <dbReference type="RuleBase" id="RU003560"/>
    </source>
</evidence>
<protein>
    <submittedName>
        <fullName evidence="6">Aminotransferase class III-fold pyridoxal phosphate-dependent enzyme</fullName>
    </submittedName>
</protein>
<keyword evidence="2 6" id="KW-0032">Aminotransferase</keyword>
<name>A0ABX8MJR2_9PSED</name>
<dbReference type="RefSeq" id="WP_124347568.1">
    <property type="nucleotide sequence ID" value="NZ_CP027706.1"/>
</dbReference>
<dbReference type="InterPro" id="IPR050103">
    <property type="entry name" value="Class-III_PLP-dep_AT"/>
</dbReference>
<evidence type="ECO:0000313" key="7">
    <source>
        <dbReference type="Proteomes" id="UP000693952"/>
    </source>
</evidence>
<organism evidence="6 7">
    <name type="scientific">Pseudomonas sessilinigenes</name>
    <dbReference type="NCBI Taxonomy" id="658629"/>
    <lineage>
        <taxon>Bacteria</taxon>
        <taxon>Pseudomonadati</taxon>
        <taxon>Pseudomonadota</taxon>
        <taxon>Gammaproteobacteria</taxon>
        <taxon>Pseudomonadales</taxon>
        <taxon>Pseudomonadaceae</taxon>
        <taxon>Pseudomonas</taxon>
    </lineage>
</organism>
<dbReference type="PANTHER" id="PTHR11986:SF79">
    <property type="entry name" value="ACETYLORNITHINE AMINOTRANSFERASE, MITOCHONDRIAL"/>
    <property type="match status" value="1"/>
</dbReference>
<dbReference type="EMBL" id="CP077074">
    <property type="protein sequence ID" value="QXH39471.1"/>
    <property type="molecule type" value="Genomic_DNA"/>
</dbReference>
<sequence>MSVTQTTPVEHRERILALYRRHVNAGQARLASLMNLPIERSAQGAKVWDHGGQDYLDAGGYGVFLLGHGHPTVIKAVTEQLQRLALSTRLLVNGEQACAAAELAAHCPGNLQYVFFCNSGAEATEAALKLAQLNGCQTFVSMSGGYHGKTLGALAMTGRELYTQPFAARLGTTHFIPFDDAEALEATLAQATGRALVILEPIQAEGGVLIPNTGYLRQVREACDRHAALLIFDEIQCGMGRTGTWWACDREGVVPDMLLIGKGLSGGCVPVGAMVTTEAIYQPFNQHPFIHSSTFAGNPLAMAAVRATLQAMDDEAIVAQVSSLGEQLAEGLRHAIVRRQLESRVTLRAAGLLLGIACHDAADAGRLAMAMLERHVIVCHSMNDHRVVRLTPPATLTARQVADLIRVFDEALLAIFGEPLPDTHGEPS</sequence>
<keyword evidence="3" id="KW-0808">Transferase</keyword>